<dbReference type="GeneID" id="95571917"/>
<proteinExistence type="predicted"/>
<feature type="region of interest" description="Disordered" evidence="1">
    <location>
        <begin position="1"/>
        <end position="65"/>
    </location>
</feature>
<keyword evidence="3" id="KW-1185">Reference proteome</keyword>
<gene>
    <name evidence="2" type="ORF">NRK68_00505</name>
</gene>
<dbReference type="Proteomes" id="UP001057738">
    <property type="component" value="Chromosome"/>
</dbReference>
<organism evidence="2 3">
    <name type="scientific">Streptomyces yangpuensis</name>
    <dbReference type="NCBI Taxonomy" id="1648182"/>
    <lineage>
        <taxon>Bacteria</taxon>
        <taxon>Bacillati</taxon>
        <taxon>Actinomycetota</taxon>
        <taxon>Actinomycetes</taxon>
        <taxon>Kitasatosporales</taxon>
        <taxon>Streptomycetaceae</taxon>
        <taxon>Streptomyces</taxon>
    </lineage>
</organism>
<dbReference type="EMBL" id="CP102514">
    <property type="protein sequence ID" value="UUY45822.1"/>
    <property type="molecule type" value="Genomic_DNA"/>
</dbReference>
<sequence length="107" mass="11812">MTHDTETATNEPHEPTPEERAARDRVRRRATGMTHHQTAEELEAAEDAVERSAGDLAAADSGTRAEVAEWRRITDLLFGHGGPYATEIDAYVQGQLTARRNRRAATS</sequence>
<name>A0ABY5PP22_9ACTN</name>
<evidence type="ECO:0000313" key="2">
    <source>
        <dbReference type="EMBL" id="UUY45822.1"/>
    </source>
</evidence>
<dbReference type="RefSeq" id="WP_183069490.1">
    <property type="nucleotide sequence ID" value="NZ_CP102514.1"/>
</dbReference>
<evidence type="ECO:0000313" key="3">
    <source>
        <dbReference type="Proteomes" id="UP001057738"/>
    </source>
</evidence>
<reference evidence="2" key="1">
    <citation type="submission" date="2022-08" db="EMBL/GenBank/DDBJ databases">
        <authorList>
            <person name="Tian L."/>
        </authorList>
    </citation>
    <scope>NUCLEOTIDE SEQUENCE</scope>
    <source>
        <strain evidence="2">CM253</strain>
    </source>
</reference>
<evidence type="ECO:0000256" key="1">
    <source>
        <dbReference type="SAM" id="MobiDB-lite"/>
    </source>
</evidence>
<feature type="compositionally biased region" description="Basic and acidic residues" evidence="1">
    <location>
        <begin position="1"/>
        <end position="24"/>
    </location>
</feature>
<accession>A0ABY5PP22</accession>
<protein>
    <submittedName>
        <fullName evidence="2">Uncharacterized protein</fullName>
    </submittedName>
</protein>